<proteinExistence type="predicted"/>
<organism evidence="1 2">
    <name type="scientific">Pyrobaculum spherical virus (isolate United States/Yellowstone)</name>
    <name type="common">PSV</name>
    <dbReference type="NCBI Taxonomy" id="654907"/>
    <lineage>
        <taxon>Viruses</taxon>
        <taxon>Viruses incertae sedis</taxon>
        <taxon>Globuloviridae</taxon>
        <taxon>Alphaglobulovirus</taxon>
        <taxon>Alphaglobulovirus obsidianense</taxon>
    </lineage>
</organism>
<name>Q6ZYH7_PSVY</name>
<keyword evidence="2" id="KW-1185">Reference proteome</keyword>
<dbReference type="Proteomes" id="UP000008777">
    <property type="component" value="Segment"/>
</dbReference>
<evidence type="ECO:0000313" key="2">
    <source>
        <dbReference type="Proteomes" id="UP000008777"/>
    </source>
</evidence>
<sequence>MSYNISGGMAIGSYPDAVQGTPFVEAAEEKYKMRYALGVCTALREADPKGFEETFGAGEAGLRNCALKAGAYADRNFDIWKVKWPTALRAQIATFG</sequence>
<dbReference type="GeneID" id="4432039"/>
<protein>
    <submittedName>
        <fullName evidence="1">Uncharacterized protein</fullName>
    </submittedName>
</protein>
<organismHost>
    <name type="scientific">Thermoproteus tenax</name>
    <dbReference type="NCBI Taxonomy" id="2271"/>
</organismHost>
<accession>Q6ZYH7</accession>
<organismHost>
    <name type="scientific">Pyrobaculum</name>
    <dbReference type="NCBI Taxonomy" id="2276"/>
</organismHost>
<dbReference type="RefSeq" id="YP_015547.1">
    <property type="nucleotide sequence ID" value="NC_005872.1"/>
</dbReference>
<dbReference type="KEGG" id="vg:4432039"/>
<evidence type="ECO:0000313" key="1">
    <source>
        <dbReference type="EMBL" id="CAG25645.1"/>
    </source>
</evidence>
<reference evidence="1 2" key="1">
    <citation type="journal article" date="2004" name="Virology">
        <title>Morphology and genome organisation of the virus PSV of the hyperthermophilic archaeal genera Pyrobaculum and Thermoproteus: A novel virus family, the Globuloviridae.</title>
        <authorList>
            <person name="Haering M."/>
            <person name="Peng X."/>
            <person name="Bruegger K."/>
            <person name="Rachel R."/>
            <person name="Stetter K.O."/>
            <person name="Garrett R.A."/>
            <person name="Prangishvili D."/>
        </authorList>
    </citation>
    <scope>NUCLEOTIDE SEQUENCE [LARGE SCALE GENOMIC DNA]</scope>
    <source>
        <strain evidence="2">Isolate United States/Yellowstone</strain>
    </source>
</reference>
<dbReference type="EMBL" id="AJ635161">
    <property type="protein sequence ID" value="CAG25645.1"/>
    <property type="molecule type" value="Genomic_DNA"/>
</dbReference>